<name>A0A0E9X460_ANGAN</name>
<dbReference type="EMBL" id="GBXM01011060">
    <property type="protein sequence ID" value="JAH97517.1"/>
    <property type="molecule type" value="Transcribed_RNA"/>
</dbReference>
<reference evidence="3" key="1">
    <citation type="submission" date="2014-11" db="EMBL/GenBank/DDBJ databases">
        <authorList>
            <person name="Amaro Gonzalez C."/>
        </authorList>
    </citation>
    <scope>NUCLEOTIDE SEQUENCE</scope>
</reference>
<feature type="region of interest" description="Disordered" evidence="1">
    <location>
        <begin position="59"/>
        <end position="78"/>
    </location>
</feature>
<reference evidence="3" key="2">
    <citation type="journal article" date="2015" name="Fish Shellfish Immunol.">
        <title>Early steps in the European eel (Anguilla anguilla)-Vibrio vulnificus interaction in the gills: Role of the RtxA13 toxin.</title>
        <authorList>
            <person name="Callol A."/>
            <person name="Pajuelo D."/>
            <person name="Ebbesson L."/>
            <person name="Teles M."/>
            <person name="MacKenzie S."/>
            <person name="Amaro C."/>
        </authorList>
    </citation>
    <scope>NUCLEOTIDE SEQUENCE</scope>
</reference>
<dbReference type="AlphaFoldDB" id="A0A0E9X460"/>
<accession>A0A0E9X460</accession>
<sequence>MMVYIYSFVFLFLYAIFFVLIFLFWGILFFYFRKLVTYIVVFPEAGKEKSAYDQSVCKKSGPMATPSQGAHLMNTLRK</sequence>
<keyword evidence="2" id="KW-0472">Membrane</keyword>
<keyword evidence="2" id="KW-1133">Transmembrane helix</keyword>
<feature type="transmembrane region" description="Helical" evidence="2">
    <location>
        <begin position="6"/>
        <end position="32"/>
    </location>
</feature>
<organism evidence="3">
    <name type="scientific">Anguilla anguilla</name>
    <name type="common">European freshwater eel</name>
    <name type="synonym">Muraena anguilla</name>
    <dbReference type="NCBI Taxonomy" id="7936"/>
    <lineage>
        <taxon>Eukaryota</taxon>
        <taxon>Metazoa</taxon>
        <taxon>Chordata</taxon>
        <taxon>Craniata</taxon>
        <taxon>Vertebrata</taxon>
        <taxon>Euteleostomi</taxon>
        <taxon>Actinopterygii</taxon>
        <taxon>Neopterygii</taxon>
        <taxon>Teleostei</taxon>
        <taxon>Anguilliformes</taxon>
        <taxon>Anguillidae</taxon>
        <taxon>Anguilla</taxon>
    </lineage>
</organism>
<protein>
    <submittedName>
        <fullName evidence="3">Uncharacterized protein</fullName>
    </submittedName>
</protein>
<proteinExistence type="predicted"/>
<evidence type="ECO:0000313" key="3">
    <source>
        <dbReference type="EMBL" id="JAH97517.1"/>
    </source>
</evidence>
<keyword evidence="2" id="KW-0812">Transmembrane</keyword>
<evidence type="ECO:0000256" key="2">
    <source>
        <dbReference type="SAM" id="Phobius"/>
    </source>
</evidence>
<evidence type="ECO:0000256" key="1">
    <source>
        <dbReference type="SAM" id="MobiDB-lite"/>
    </source>
</evidence>